<feature type="compositionally biased region" description="Basic and acidic residues" evidence="4">
    <location>
        <begin position="221"/>
        <end position="233"/>
    </location>
</feature>
<dbReference type="SUPFAM" id="SSF50447">
    <property type="entry name" value="Translation proteins"/>
    <property type="match status" value="1"/>
</dbReference>
<dbReference type="PANTHER" id="PTHR43721:SF9">
    <property type="entry name" value="GTP-BINDING PROTEIN 1"/>
    <property type="match status" value="1"/>
</dbReference>
<dbReference type="Proteomes" id="UP000053268">
    <property type="component" value="Unassembled WGS sequence"/>
</dbReference>
<feature type="domain" description="Translation elongation factor EFTu-like" evidence="5">
    <location>
        <begin position="32"/>
        <end position="102"/>
    </location>
</feature>
<evidence type="ECO:0000256" key="2">
    <source>
        <dbReference type="ARBA" id="ARBA00022741"/>
    </source>
</evidence>
<evidence type="ECO:0000259" key="5">
    <source>
        <dbReference type="Pfam" id="PF03144"/>
    </source>
</evidence>
<dbReference type="SUPFAM" id="SSF50465">
    <property type="entry name" value="EF-Tu/eEF-1alpha/eIF2-gamma C-terminal domain"/>
    <property type="match status" value="1"/>
</dbReference>
<dbReference type="EMBL" id="KQ459221">
    <property type="protein sequence ID" value="KPJ02837.1"/>
    <property type="molecule type" value="Genomic_DNA"/>
</dbReference>
<evidence type="ECO:0000313" key="7">
    <source>
        <dbReference type="Proteomes" id="UP000053268"/>
    </source>
</evidence>
<feature type="compositionally biased region" description="Basic residues" evidence="4">
    <location>
        <begin position="206"/>
        <end position="220"/>
    </location>
</feature>
<feature type="region of interest" description="Disordered" evidence="4">
    <location>
        <begin position="192"/>
        <end position="277"/>
    </location>
</feature>
<dbReference type="InterPro" id="IPR009000">
    <property type="entry name" value="Transl_B-barrel_sf"/>
</dbReference>
<reference evidence="6 7" key="1">
    <citation type="journal article" date="2015" name="Nat. Commun.">
        <title>Outbred genome sequencing and CRISPR/Cas9 gene editing in butterflies.</title>
        <authorList>
            <person name="Li X."/>
            <person name="Fan D."/>
            <person name="Zhang W."/>
            <person name="Liu G."/>
            <person name="Zhang L."/>
            <person name="Zhao L."/>
            <person name="Fang X."/>
            <person name="Chen L."/>
            <person name="Dong Y."/>
            <person name="Chen Y."/>
            <person name="Ding Y."/>
            <person name="Zhao R."/>
            <person name="Feng M."/>
            <person name="Zhu Y."/>
            <person name="Feng Y."/>
            <person name="Jiang X."/>
            <person name="Zhu D."/>
            <person name="Xiang H."/>
            <person name="Feng X."/>
            <person name="Li S."/>
            <person name="Wang J."/>
            <person name="Zhang G."/>
            <person name="Kronforst M.R."/>
            <person name="Wang W."/>
        </authorList>
    </citation>
    <scope>NUCLEOTIDE SEQUENCE [LARGE SCALE GENOMIC DNA]</scope>
    <source>
        <strain evidence="6">Ya'a_city_454_Px</strain>
        <tissue evidence="6">Whole body</tissue>
    </source>
</reference>
<gene>
    <name evidence="6" type="ORF">RR46_00600</name>
</gene>
<dbReference type="PANTHER" id="PTHR43721">
    <property type="entry name" value="ELONGATION FACTOR TU-RELATED"/>
    <property type="match status" value="1"/>
</dbReference>
<evidence type="ECO:0000256" key="1">
    <source>
        <dbReference type="ARBA" id="ARBA00004496"/>
    </source>
</evidence>
<dbReference type="GO" id="GO:0005737">
    <property type="term" value="C:cytoplasm"/>
    <property type="evidence" value="ECO:0007669"/>
    <property type="project" value="UniProtKB-SubCell"/>
</dbReference>
<dbReference type="Pfam" id="PF03144">
    <property type="entry name" value="GTP_EFTU_D2"/>
    <property type="match status" value="1"/>
</dbReference>
<dbReference type="CDD" id="cd03708">
    <property type="entry name" value="GTPBP_III"/>
    <property type="match status" value="1"/>
</dbReference>
<proteinExistence type="predicted"/>
<dbReference type="InterPro" id="IPR050055">
    <property type="entry name" value="EF-Tu_GTPase"/>
</dbReference>
<evidence type="ECO:0000256" key="3">
    <source>
        <dbReference type="ARBA" id="ARBA00023134"/>
    </source>
</evidence>
<organism evidence="6 7">
    <name type="scientific">Papilio xuthus</name>
    <name type="common">Asian swallowtail butterfly</name>
    <dbReference type="NCBI Taxonomy" id="66420"/>
    <lineage>
        <taxon>Eukaryota</taxon>
        <taxon>Metazoa</taxon>
        <taxon>Ecdysozoa</taxon>
        <taxon>Arthropoda</taxon>
        <taxon>Hexapoda</taxon>
        <taxon>Insecta</taxon>
        <taxon>Pterygota</taxon>
        <taxon>Neoptera</taxon>
        <taxon>Endopterygota</taxon>
        <taxon>Lepidoptera</taxon>
        <taxon>Glossata</taxon>
        <taxon>Ditrysia</taxon>
        <taxon>Papilionoidea</taxon>
        <taxon>Papilionidae</taxon>
        <taxon>Papilioninae</taxon>
        <taxon>Papilio</taxon>
    </lineage>
</organism>
<dbReference type="AlphaFoldDB" id="A0A0N1PFW1"/>
<dbReference type="GO" id="GO:0003746">
    <property type="term" value="F:translation elongation factor activity"/>
    <property type="evidence" value="ECO:0007669"/>
    <property type="project" value="TreeGrafter"/>
</dbReference>
<dbReference type="FunFam" id="2.40.30.10:FF:000028">
    <property type="entry name" value="GTP-binding protein 1,-like"/>
    <property type="match status" value="1"/>
</dbReference>
<keyword evidence="2" id="KW-0547">Nucleotide-binding</keyword>
<dbReference type="InterPro" id="IPR004161">
    <property type="entry name" value="EFTu-like_2"/>
</dbReference>
<evidence type="ECO:0000313" key="6">
    <source>
        <dbReference type="EMBL" id="KPJ02837.1"/>
    </source>
</evidence>
<dbReference type="GO" id="GO:0005525">
    <property type="term" value="F:GTP binding"/>
    <property type="evidence" value="ECO:0007669"/>
    <property type="project" value="UniProtKB-KW"/>
</dbReference>
<comment type="subcellular location">
    <subcellularLocation>
        <location evidence="1">Cytoplasm</location>
    </subcellularLocation>
</comment>
<accession>A0A0N1PFW1</accession>
<protein>
    <submittedName>
        <fullName evidence="6">GTP-binding protein 1</fullName>
    </submittedName>
</protein>
<dbReference type="InterPro" id="IPR009001">
    <property type="entry name" value="Transl_elong_EF1A/Init_IF2_C"/>
</dbReference>
<dbReference type="FunFam" id="2.40.30.10:FF:000014">
    <property type="entry name" value="Probable GTP-binding protein 1"/>
    <property type="match status" value="1"/>
</dbReference>
<keyword evidence="3" id="KW-0342">GTP-binding</keyword>
<name>A0A0N1PFW1_PAPXU</name>
<evidence type="ECO:0000256" key="4">
    <source>
        <dbReference type="SAM" id="MobiDB-lite"/>
    </source>
</evidence>
<dbReference type="Gene3D" id="2.40.30.10">
    <property type="entry name" value="Translation factors"/>
    <property type="match status" value="2"/>
</dbReference>
<sequence length="277" mass="30572">MFLNLLKTRMPAHDDKPAEFQIDDTYSVPGVGTVVSGTTLAGTIRLNDTLLLGPDALGRFAPVAVRGIHRKRMPVPEVRGGQTASFALKKIKRSQIRKGMVMVSPALNPQACWQFEGEILVLHHPTTISSRYQAMVHCGSIRQTASILSMSRDCLRTGDKALVRFRFIKHPEYLKHGQRMVFREGRTKAVGNVLRPEPVSASRAPPARHKHDIHAHSAQRRHNDHDQQDKDTDVTAADSPFEVQADKRGAGAGGGGRRPRKRHDKPGQPSHPAVPAN</sequence>
<dbReference type="CDD" id="cd03694">
    <property type="entry name" value="GTPBP_II"/>
    <property type="match status" value="1"/>
</dbReference>
<keyword evidence="7" id="KW-1185">Reference proteome</keyword>